<protein>
    <recommendedName>
        <fullName evidence="1">N-acetyltransferase domain-containing protein</fullName>
    </recommendedName>
</protein>
<dbReference type="SUPFAM" id="SSF55729">
    <property type="entry name" value="Acyl-CoA N-acyltransferases (Nat)"/>
    <property type="match status" value="1"/>
</dbReference>
<reference evidence="2 3" key="1">
    <citation type="submission" date="2021-01" db="EMBL/GenBank/DDBJ databases">
        <title>Whole genome shotgun sequence of Actinoplanes deccanensis NBRC 13994.</title>
        <authorList>
            <person name="Komaki H."/>
            <person name="Tamura T."/>
        </authorList>
    </citation>
    <scope>NUCLEOTIDE SEQUENCE [LARGE SCALE GENOMIC DNA]</scope>
    <source>
        <strain evidence="2 3">NBRC 13994</strain>
    </source>
</reference>
<gene>
    <name evidence="2" type="ORF">Ade02nite_69470</name>
</gene>
<comment type="caution">
    <text evidence="2">The sequence shown here is derived from an EMBL/GenBank/DDBJ whole genome shotgun (WGS) entry which is preliminary data.</text>
</comment>
<sequence>MQTHGERALAYRPGDGDLLMLAGPPAAAGPPPAGVEVVVLGEDAPAALLRENLEVNERGFDPAAPEVSEAQAEAFRPQMRGARTVTVRVGGTAVAGGMMLPIRDGVTELAGIATLAAHRRRGYGRIATEALARVAGELGAEVVVVSTDNPAARRLYLAMGFTPVRVS</sequence>
<evidence type="ECO:0000313" key="3">
    <source>
        <dbReference type="Proteomes" id="UP000609879"/>
    </source>
</evidence>
<dbReference type="InterPro" id="IPR016181">
    <property type="entry name" value="Acyl_CoA_acyltransferase"/>
</dbReference>
<proteinExistence type="predicted"/>
<name>A0ABQ3YE70_9ACTN</name>
<dbReference type="CDD" id="cd04301">
    <property type="entry name" value="NAT_SF"/>
    <property type="match status" value="1"/>
</dbReference>
<dbReference type="RefSeq" id="WP_203773115.1">
    <property type="nucleotide sequence ID" value="NZ_BAAABO010000028.1"/>
</dbReference>
<evidence type="ECO:0000313" key="2">
    <source>
        <dbReference type="EMBL" id="GID78306.1"/>
    </source>
</evidence>
<feature type="domain" description="N-acetyltransferase" evidence="1">
    <location>
        <begin position="39"/>
        <end position="167"/>
    </location>
</feature>
<dbReference type="Proteomes" id="UP000609879">
    <property type="component" value="Unassembled WGS sequence"/>
</dbReference>
<dbReference type="PROSITE" id="PS51186">
    <property type="entry name" value="GNAT"/>
    <property type="match status" value="1"/>
</dbReference>
<evidence type="ECO:0000259" key="1">
    <source>
        <dbReference type="PROSITE" id="PS51186"/>
    </source>
</evidence>
<organism evidence="2 3">
    <name type="scientific">Paractinoplanes deccanensis</name>
    <dbReference type="NCBI Taxonomy" id="113561"/>
    <lineage>
        <taxon>Bacteria</taxon>
        <taxon>Bacillati</taxon>
        <taxon>Actinomycetota</taxon>
        <taxon>Actinomycetes</taxon>
        <taxon>Micromonosporales</taxon>
        <taxon>Micromonosporaceae</taxon>
        <taxon>Paractinoplanes</taxon>
    </lineage>
</organism>
<dbReference type="EMBL" id="BOMI01000145">
    <property type="protein sequence ID" value="GID78306.1"/>
    <property type="molecule type" value="Genomic_DNA"/>
</dbReference>
<dbReference type="Pfam" id="PF00583">
    <property type="entry name" value="Acetyltransf_1"/>
    <property type="match status" value="1"/>
</dbReference>
<dbReference type="Gene3D" id="3.40.630.30">
    <property type="match status" value="1"/>
</dbReference>
<keyword evidence="3" id="KW-1185">Reference proteome</keyword>
<accession>A0ABQ3YE70</accession>
<dbReference type="InterPro" id="IPR000182">
    <property type="entry name" value="GNAT_dom"/>
</dbReference>